<organism evidence="2 3">
    <name type="scientific">Staphylococcus schweitzeri</name>
    <dbReference type="NCBI Taxonomy" id="1654388"/>
    <lineage>
        <taxon>Bacteria</taxon>
        <taxon>Bacillati</taxon>
        <taxon>Bacillota</taxon>
        <taxon>Bacilli</taxon>
        <taxon>Bacillales</taxon>
        <taxon>Staphylococcaceae</taxon>
        <taxon>Staphylococcus</taxon>
    </lineage>
</organism>
<keyword evidence="1" id="KW-1133">Transmembrane helix</keyword>
<protein>
    <submittedName>
        <fullName evidence="2">Membrane spanning protein</fullName>
    </submittedName>
</protein>
<feature type="transmembrane region" description="Helical" evidence="1">
    <location>
        <begin position="162"/>
        <end position="181"/>
    </location>
</feature>
<feature type="transmembrane region" description="Helical" evidence="1">
    <location>
        <begin position="552"/>
        <end position="573"/>
    </location>
</feature>
<dbReference type="PIRSF" id="PIRSF031601">
    <property type="entry name" value="UCP031601"/>
    <property type="match status" value="1"/>
</dbReference>
<name>A0A077UMU0_9STAP</name>
<reference evidence="2 3" key="1">
    <citation type="submission" date="2014-05" db="EMBL/GenBank/DDBJ databases">
        <authorList>
            <person name="Aslett A.Martin."/>
            <person name="De Silva Nishadi"/>
        </authorList>
    </citation>
    <scope>NUCLEOTIDE SEQUENCE [LARGE SCALE GENOMIC DNA]</scope>
</reference>
<feature type="transmembrane region" description="Helical" evidence="1">
    <location>
        <begin position="212"/>
        <end position="236"/>
    </location>
</feature>
<proteinExistence type="predicted"/>
<dbReference type="InterPro" id="IPR016976">
    <property type="entry name" value="UCP031601"/>
</dbReference>
<feature type="transmembrane region" description="Helical" evidence="1">
    <location>
        <begin position="242"/>
        <end position="268"/>
    </location>
</feature>
<sequence>MKWFKLILDVTIFILIAILLFVYTYKENEEILPDTKYPIAVTDWNKKYSKNEIYKRINQFAKNENVAIYKSTSNYTNKNVDKDIYVFNKSKATTITPFNAKYNIHYLSDDELLKKDIKGSYFIKNNNFDVSKFINFLKEYGVTAESYKIDHMMIAVGVIKQMNIVVPLSALLIVYFIYYIFEKNINFKAYAIKYLNGFTLRKIIFEKFLKKCTYWITLIITQILLTTSVLWILNYTGNLDLFILRLVLLSSLFILTISVINIWTFLMLLNLNIANMIKGKQHFKTIRFINTVCKSILLVLIASVMIENTSVIKDLNKIKETEKYWNVLDDYYTIEFAPYHETKQSLIDNMVRSEQLVKASEAENNAILFKPKGDSADSDNFSPDEGNVILVNNQFWTIYHKQFQPDIPIKNQKNNVEVIIPQKFHEVRNEINQAYHSWFEFVLNKNNKENKLSIQFINKNDYRIFTFDARDSRHLSFIEAPIIVNVQASDLSNDFYYAMISQGGYLFKNYDALVKNIEKYHLDGEISGITNYKDSVMEMYHENNLKLTVLNFSQIIIAIILVIIILFDVKYYFEQHRKLLVIKKLYGYSTLRANYKYLLINNIVVVFVGILTNVILHPHYIMMIFATILVVQILLQICSLHYYGRRFNEVIKEF</sequence>
<feature type="transmembrane region" description="Helical" evidence="1">
    <location>
        <begin position="594"/>
        <end position="615"/>
    </location>
</feature>
<accession>A0A077UMU0</accession>
<keyword evidence="1" id="KW-0812">Transmembrane</keyword>
<dbReference type="Pfam" id="PF07242">
    <property type="entry name" value="DUF1430"/>
    <property type="match status" value="1"/>
</dbReference>
<evidence type="ECO:0000313" key="2">
    <source>
        <dbReference type="EMBL" id="CDR28758.1"/>
    </source>
</evidence>
<evidence type="ECO:0000313" key="3">
    <source>
        <dbReference type="Proteomes" id="UP000044616"/>
    </source>
</evidence>
<feature type="transmembrane region" description="Helical" evidence="1">
    <location>
        <begin position="6"/>
        <end position="25"/>
    </location>
</feature>
<dbReference type="NCBIfam" id="TIGR01654">
    <property type="entry name" value="bact_immun_7tm"/>
    <property type="match status" value="1"/>
</dbReference>
<gene>
    <name evidence="2" type="ORF">ERS140147_01901</name>
</gene>
<feature type="transmembrane region" description="Helical" evidence="1">
    <location>
        <begin position="621"/>
        <end position="643"/>
    </location>
</feature>
<dbReference type="EMBL" id="CCEH01000016">
    <property type="protein sequence ID" value="CDR28758.1"/>
    <property type="molecule type" value="Genomic_DNA"/>
</dbReference>
<evidence type="ECO:0000256" key="1">
    <source>
        <dbReference type="SAM" id="Phobius"/>
    </source>
</evidence>
<dbReference type="InterPro" id="IPR006541">
    <property type="entry name" value="Bacteriocin_ass"/>
</dbReference>
<dbReference type="Proteomes" id="UP000044616">
    <property type="component" value="Unassembled WGS sequence"/>
</dbReference>
<dbReference type="AlphaFoldDB" id="A0A077UMU0"/>
<keyword evidence="1" id="KW-0472">Membrane</keyword>
<dbReference type="RefSeq" id="WP_047531353.1">
    <property type="nucleotide sequence ID" value="NZ_CCEH01000016.1"/>
</dbReference>